<dbReference type="InterPro" id="IPR011990">
    <property type="entry name" value="TPR-like_helical_dom_sf"/>
</dbReference>
<evidence type="ECO:0000313" key="2">
    <source>
        <dbReference type="Proteomes" id="UP000001844"/>
    </source>
</evidence>
<gene>
    <name evidence="1" type="ordered locus">Nhal_2514</name>
</gene>
<dbReference type="eggNOG" id="COG0457">
    <property type="taxonomic scope" value="Bacteria"/>
</dbReference>
<dbReference type="EMBL" id="CP001798">
    <property type="protein sequence ID" value="ADE15599.1"/>
    <property type="molecule type" value="Genomic_DNA"/>
</dbReference>
<dbReference type="RefSeq" id="WP_013033459.1">
    <property type="nucleotide sequence ID" value="NC_013960.1"/>
</dbReference>
<dbReference type="Proteomes" id="UP000001844">
    <property type="component" value="Chromosome"/>
</dbReference>
<reference evidence="2" key="1">
    <citation type="submission" date="2010-04" db="EMBL/GenBank/DDBJ databases">
        <title>Complete genome sequence of Nitrosococcus halophilus Nc4, a salt-adapted, aerobic obligate ammonia-oxidizing sulfur purple bacterium.</title>
        <authorList>
            <consortium name="US DOE Joint Genome Institute"/>
            <person name="Campbell M.A."/>
            <person name="Malfatti S.A."/>
            <person name="Chain P.S.G."/>
            <person name="Heidelberg J.F."/>
            <person name="Ward B.B."/>
            <person name="Klotz M.G."/>
        </authorList>
    </citation>
    <scope>NUCLEOTIDE SEQUENCE [LARGE SCALE GENOMIC DNA]</scope>
    <source>
        <strain evidence="2">Nc4</strain>
    </source>
</reference>
<sequence>MRKKRKSQTARQSIDVLAAQAESHLQAGRFREAMDAYKQLLKREQRPPWREALADAYLGRAEQLAAKSMYKEAAVLWENMASLCGDRHLDRYVDWLLQAGRFGRGARLFAEADTTFRDSPAGRRLAARLAGLLLCGYEEIAESLPSDSPLLPQRDNMLAAMEAYCRGDAAAMKEKLKAIPFRSPYRDLRLILQGLAALAAEPKAVLAQLDKVPANSPFARFAQVVRTVTLEDKALLEAVSQLQEPERKLVLTLKGWGEEQIDLIHRLPDVRQAGAKELFRFALSGGQFENSSLKHFCLELLPHYPQGLSTFEKRFGPLPPFERERIQALGAERRRDPMTAKRHWGRCVEELTVNGAKGEKALQAALILRHMADLAIQELPPWDEEVAHCLAKSLELDQDDKPTYLRLMDIARQQDDRKAQDRWVEQAVRQFPEDPEVLMAAGRGAYRRAAFKKAAGFARALLERDPINPHARNLLISCHLAHARKQIKAGKHQLAEQELTAAEGFSRQADQRGIVALNRGFVALLQGSEQEGETLLQEGLRELGGGLVAQFRFLVDGHRLGIAQRTLTRHYNRIKGKPPSPTSKDIVLLAELLHRYSEDGVKKIPEILERLRKPLKAAARLDFSEQELQAILVALEKVGHYLLLKDYAGAALDRFGQQPRFLYYYVLGRTKGRQERMTVVDHIQLQTGLEQALEAEDHQTAALIGDFLGMPALMPSGVPPLPLELDEVIRELMDFLDTDNPQEVLDFIEEQMEERGEFPPFPLPFPKGKPK</sequence>
<protein>
    <recommendedName>
        <fullName evidence="3">Tetratricopeptide repeat protein</fullName>
    </recommendedName>
</protein>
<evidence type="ECO:0000313" key="1">
    <source>
        <dbReference type="EMBL" id="ADE15599.1"/>
    </source>
</evidence>
<dbReference type="SUPFAM" id="SSF48452">
    <property type="entry name" value="TPR-like"/>
    <property type="match status" value="1"/>
</dbReference>
<dbReference type="OrthoDB" id="9151247at2"/>
<dbReference type="AlphaFoldDB" id="D5BWE2"/>
<dbReference type="KEGG" id="nhl:Nhal_2514"/>
<keyword evidence="2" id="KW-1185">Reference proteome</keyword>
<organism evidence="1 2">
    <name type="scientific">Nitrosococcus halophilus (strain Nc4)</name>
    <dbReference type="NCBI Taxonomy" id="472759"/>
    <lineage>
        <taxon>Bacteria</taxon>
        <taxon>Pseudomonadati</taxon>
        <taxon>Pseudomonadota</taxon>
        <taxon>Gammaproteobacteria</taxon>
        <taxon>Chromatiales</taxon>
        <taxon>Chromatiaceae</taxon>
        <taxon>Nitrosococcus</taxon>
    </lineage>
</organism>
<evidence type="ECO:0008006" key="3">
    <source>
        <dbReference type="Google" id="ProtNLM"/>
    </source>
</evidence>
<accession>D5BWE2</accession>
<name>D5BWE2_NITHN</name>
<dbReference type="HOGENOM" id="CLU_362406_0_0_6"/>
<dbReference type="Gene3D" id="1.25.40.10">
    <property type="entry name" value="Tetratricopeptide repeat domain"/>
    <property type="match status" value="2"/>
</dbReference>
<proteinExistence type="predicted"/>
<dbReference type="STRING" id="472759.Nhal_2514"/>